<evidence type="ECO:0000259" key="4">
    <source>
        <dbReference type="Pfam" id="PF00437"/>
    </source>
</evidence>
<dbReference type="SUPFAM" id="SSF52540">
    <property type="entry name" value="P-loop containing nucleoside triphosphate hydrolases"/>
    <property type="match status" value="1"/>
</dbReference>
<evidence type="ECO:0000313" key="6">
    <source>
        <dbReference type="Proteomes" id="UP000010798"/>
    </source>
</evidence>
<dbReference type="Gene3D" id="3.30.450.90">
    <property type="match status" value="1"/>
</dbReference>
<dbReference type="GO" id="GO:0005524">
    <property type="term" value="F:ATP binding"/>
    <property type="evidence" value="ECO:0007669"/>
    <property type="project" value="UniProtKB-KW"/>
</dbReference>
<dbReference type="PANTHER" id="PTHR30258">
    <property type="entry name" value="TYPE II SECRETION SYSTEM PROTEIN GSPE-RELATED"/>
    <property type="match status" value="1"/>
</dbReference>
<dbReference type="PANTHER" id="PTHR30258:SF2">
    <property type="entry name" value="COMG OPERON PROTEIN 1"/>
    <property type="match status" value="1"/>
</dbReference>
<keyword evidence="3" id="KW-0067">ATP-binding</keyword>
<evidence type="ECO:0000313" key="5">
    <source>
        <dbReference type="EMBL" id="AGA30477.1"/>
    </source>
</evidence>
<dbReference type="InterPro" id="IPR001482">
    <property type="entry name" value="T2SS/T4SS_dom"/>
</dbReference>
<keyword evidence="2" id="KW-0547">Nucleotide-binding</keyword>
<dbReference type="GO" id="GO:0016887">
    <property type="term" value="F:ATP hydrolysis activity"/>
    <property type="evidence" value="ECO:0007669"/>
    <property type="project" value="TreeGrafter"/>
</dbReference>
<organism evidence="5 6">
    <name type="scientific">Singulisphaera acidiphila (strain ATCC BAA-1392 / DSM 18658 / VKM B-2454 / MOB10)</name>
    <dbReference type="NCBI Taxonomy" id="886293"/>
    <lineage>
        <taxon>Bacteria</taxon>
        <taxon>Pseudomonadati</taxon>
        <taxon>Planctomycetota</taxon>
        <taxon>Planctomycetia</taxon>
        <taxon>Isosphaerales</taxon>
        <taxon>Isosphaeraceae</taxon>
        <taxon>Singulisphaera</taxon>
    </lineage>
</organism>
<gene>
    <name evidence="5" type="ordered locus">Sinac_6397</name>
</gene>
<dbReference type="GO" id="GO:0005886">
    <property type="term" value="C:plasma membrane"/>
    <property type="evidence" value="ECO:0007669"/>
    <property type="project" value="TreeGrafter"/>
</dbReference>
<dbReference type="Proteomes" id="UP000010798">
    <property type="component" value="Chromosome"/>
</dbReference>
<evidence type="ECO:0000256" key="3">
    <source>
        <dbReference type="ARBA" id="ARBA00022840"/>
    </source>
</evidence>
<dbReference type="Gene3D" id="3.40.50.300">
    <property type="entry name" value="P-loop containing nucleotide triphosphate hydrolases"/>
    <property type="match status" value="1"/>
</dbReference>
<dbReference type="Pfam" id="PF00437">
    <property type="entry name" value="T2SSE"/>
    <property type="match status" value="1"/>
</dbReference>
<dbReference type="eggNOG" id="COG2804">
    <property type="taxonomic scope" value="Bacteria"/>
</dbReference>
<dbReference type="InterPro" id="IPR027417">
    <property type="entry name" value="P-loop_NTPase"/>
</dbReference>
<name>L0DMJ8_SINAD</name>
<proteinExistence type="inferred from homology"/>
<evidence type="ECO:0000256" key="1">
    <source>
        <dbReference type="ARBA" id="ARBA00006611"/>
    </source>
</evidence>
<dbReference type="CDD" id="cd01129">
    <property type="entry name" value="PulE-GspE-like"/>
    <property type="match status" value="1"/>
</dbReference>
<feature type="domain" description="Bacterial type II secretion system protein E" evidence="4">
    <location>
        <begin position="35"/>
        <end position="404"/>
    </location>
</feature>
<dbReference type="STRING" id="886293.Sinac_6397"/>
<dbReference type="AlphaFoldDB" id="L0DMJ8"/>
<dbReference type="HOGENOM" id="CLU_013446_2_2_0"/>
<protein>
    <submittedName>
        <fullName evidence="5">Type II secretory pathway, ATPase PulE/Tfp pilus assembly pathway, ATPase PilB</fullName>
    </submittedName>
</protein>
<sequence length="409" mass="43430">MARGSKEMASVTLPSRKFLDDLAAKVPGRPSYATEVVDLILAEARALGASDAHLQPTADGLEIRWRIDGVLQPGGNLPLGVAANVIARLKVLADLLTYRTDVPQEGRIRSTPGDVEMRLSLFPTLYGEKAVIRLFAAFGRYLQLDDLGLPAEIQETLRRLLGATSGAIILSGPAGSGKTTTIYACLRELVASTEGRRNLATLEDPIEVPVAGVAQSQVNHAAGFTLETGLRSLLRQDPEVIVVGEIRDPATAEMAFQASLTGHLVLTTFHAGSAAGVIGRLSDMGIEPYLLRSGTLAIVSQRLVRKLCSCARETADPAHLLGLSVKRACLPEGCDLCGGTGYRGRMLLAEMLVPESNALGTAILARSDVERLGRLAVEAGMIDLWARARSAIEEGLTSPAEVRRVLGAT</sequence>
<dbReference type="EMBL" id="CP003364">
    <property type="protein sequence ID" value="AGA30477.1"/>
    <property type="molecule type" value="Genomic_DNA"/>
</dbReference>
<dbReference type="KEGG" id="saci:Sinac_6397"/>
<reference evidence="5 6" key="1">
    <citation type="submission" date="2012-02" db="EMBL/GenBank/DDBJ databases">
        <title>Complete sequence of chromosome of Singulisphaera acidiphila DSM 18658.</title>
        <authorList>
            <consortium name="US DOE Joint Genome Institute (JGI-PGF)"/>
            <person name="Lucas S."/>
            <person name="Copeland A."/>
            <person name="Lapidus A."/>
            <person name="Glavina del Rio T."/>
            <person name="Dalin E."/>
            <person name="Tice H."/>
            <person name="Bruce D."/>
            <person name="Goodwin L."/>
            <person name="Pitluck S."/>
            <person name="Peters L."/>
            <person name="Ovchinnikova G."/>
            <person name="Chertkov O."/>
            <person name="Kyrpides N."/>
            <person name="Mavromatis K."/>
            <person name="Ivanova N."/>
            <person name="Brettin T."/>
            <person name="Detter J.C."/>
            <person name="Han C."/>
            <person name="Larimer F."/>
            <person name="Land M."/>
            <person name="Hauser L."/>
            <person name="Markowitz V."/>
            <person name="Cheng J.-F."/>
            <person name="Hugenholtz P."/>
            <person name="Woyke T."/>
            <person name="Wu D."/>
            <person name="Tindall B."/>
            <person name="Pomrenke H."/>
            <person name="Brambilla E."/>
            <person name="Klenk H.-P."/>
            <person name="Eisen J.A."/>
        </authorList>
    </citation>
    <scope>NUCLEOTIDE SEQUENCE [LARGE SCALE GENOMIC DNA]</scope>
    <source>
        <strain evidence="6">ATCC BAA-1392 / DSM 18658 / VKM B-2454 / MOB10</strain>
    </source>
</reference>
<comment type="similarity">
    <text evidence="1">Belongs to the GSP E family.</text>
</comment>
<evidence type="ECO:0000256" key="2">
    <source>
        <dbReference type="ARBA" id="ARBA00022741"/>
    </source>
</evidence>
<accession>L0DMJ8</accession>
<keyword evidence="6" id="KW-1185">Reference proteome</keyword>